<evidence type="ECO:0000259" key="1">
    <source>
        <dbReference type="PROSITE" id="PS50994"/>
    </source>
</evidence>
<keyword evidence="3" id="KW-1185">Reference proteome</keyword>
<organism evidence="2 3">
    <name type="scientific">Etheostoma spectabile</name>
    <name type="common">orangethroat darter</name>
    <dbReference type="NCBI Taxonomy" id="54343"/>
    <lineage>
        <taxon>Eukaryota</taxon>
        <taxon>Metazoa</taxon>
        <taxon>Chordata</taxon>
        <taxon>Craniata</taxon>
        <taxon>Vertebrata</taxon>
        <taxon>Euteleostomi</taxon>
        <taxon>Actinopterygii</taxon>
        <taxon>Neopterygii</taxon>
        <taxon>Teleostei</taxon>
        <taxon>Neoteleostei</taxon>
        <taxon>Acanthomorphata</taxon>
        <taxon>Eupercaria</taxon>
        <taxon>Perciformes</taxon>
        <taxon>Percoidei</taxon>
        <taxon>Percidae</taxon>
        <taxon>Etheostomatinae</taxon>
        <taxon>Etheostoma</taxon>
    </lineage>
</organism>
<dbReference type="GO" id="GO:0003676">
    <property type="term" value="F:nucleic acid binding"/>
    <property type="evidence" value="ECO:0007669"/>
    <property type="project" value="InterPro"/>
</dbReference>
<dbReference type="Gene3D" id="1.10.340.70">
    <property type="match status" value="1"/>
</dbReference>
<protein>
    <recommendedName>
        <fullName evidence="1">Integrase catalytic domain-containing protein</fullName>
    </recommendedName>
</protein>
<dbReference type="PANTHER" id="PTHR47331:SF5">
    <property type="entry name" value="RIBONUCLEASE H"/>
    <property type="match status" value="1"/>
</dbReference>
<dbReference type="SUPFAM" id="SSF53098">
    <property type="entry name" value="Ribonuclease H-like"/>
    <property type="match status" value="1"/>
</dbReference>
<dbReference type="Pfam" id="PF05380">
    <property type="entry name" value="Peptidase_A17"/>
    <property type="match status" value="1"/>
</dbReference>
<dbReference type="GO" id="GO:0015074">
    <property type="term" value="P:DNA integration"/>
    <property type="evidence" value="ECO:0007669"/>
    <property type="project" value="InterPro"/>
</dbReference>
<sequence>MDLAFDDLPLERALGIQWDVESDHFRLNVSLKEQPATRRSILSTVASLYDPLGFVAPVVLKAKIILQEMCRRGTGWDDPLTDELLPKWEQWRIGDPEVRSILVLSTKTTERVCLIDRLTKRDETAEKGDPLPHHNSLYTLDAFLNDDGVLRVGGRLCNSSLPNFIKHPAIIPKGHHITRMIIAHHHERMKHQGKGLTINEIRRNGYWIPGINRAVASYIRQCVTCRRQRKPIEVQRMADLPPERSRAIHVEMLEDMTTNALINGLRCFIAIRGAVRLIKSDQGSNFVGAKNELAEALKETDADRLAVFLADKQCDFSMNAPQSSHVGGVWERQIRSVRSILRSTLALSSGRLNDASLRAFFYEAMAIVNSRPLTVDNLSDPHSLEPLTPNHLLTMKSVQALPTPAAVVPKHDKLLMPPSASLQGEWSLQPTGMCGAWGDVFKYEVGKLCFHQLIDGDKLTPSTVMSNPDKENKGVNVSAETMDEETQMVRGECKEEEVHVNEREYLCNTVKRILWRSVRKLRINPAIKTCLR</sequence>
<evidence type="ECO:0000313" key="2">
    <source>
        <dbReference type="EMBL" id="KAA8577908.1"/>
    </source>
</evidence>
<proteinExistence type="predicted"/>
<feature type="domain" description="Integrase catalytic" evidence="1">
    <location>
        <begin position="245"/>
        <end position="397"/>
    </location>
</feature>
<dbReference type="InterPro" id="IPR001584">
    <property type="entry name" value="Integrase_cat-core"/>
</dbReference>
<dbReference type="EMBL" id="VOFY01001749">
    <property type="protein sequence ID" value="KAA8577908.1"/>
    <property type="molecule type" value="Genomic_DNA"/>
</dbReference>
<dbReference type="AlphaFoldDB" id="A0A5J5C8S6"/>
<dbReference type="InterPro" id="IPR036397">
    <property type="entry name" value="RNaseH_sf"/>
</dbReference>
<dbReference type="Gene3D" id="3.30.420.10">
    <property type="entry name" value="Ribonuclease H-like superfamily/Ribonuclease H"/>
    <property type="match status" value="1"/>
</dbReference>
<dbReference type="PANTHER" id="PTHR47331">
    <property type="entry name" value="PHD-TYPE DOMAIN-CONTAINING PROTEIN"/>
    <property type="match status" value="1"/>
</dbReference>
<reference evidence="2 3" key="1">
    <citation type="submission" date="2019-08" db="EMBL/GenBank/DDBJ databases">
        <title>A chromosome-level genome assembly, high-density linkage maps, and genome scans reveal the genomic architecture of hybrid incompatibilities underlying speciation via character displacement in darters (Percidae: Etheostominae).</title>
        <authorList>
            <person name="Moran R.L."/>
            <person name="Catchen J.M."/>
            <person name="Fuller R.C."/>
        </authorList>
    </citation>
    <scope>NUCLEOTIDE SEQUENCE [LARGE SCALE GENOMIC DNA]</scope>
    <source>
        <strain evidence="2">EspeVRDwgs_2016</strain>
        <tissue evidence="2">Muscle</tissue>
    </source>
</reference>
<name>A0A5J5C8S6_9PERO</name>
<dbReference type="InterPro" id="IPR041588">
    <property type="entry name" value="Integrase_H2C2"/>
</dbReference>
<accession>A0A5J5C8S6</accession>
<dbReference type="Proteomes" id="UP000327493">
    <property type="component" value="Unassembled WGS sequence"/>
</dbReference>
<dbReference type="InterPro" id="IPR008042">
    <property type="entry name" value="Retrotrans_Pao"/>
</dbReference>
<dbReference type="Pfam" id="PF17921">
    <property type="entry name" value="Integrase_H2C2"/>
    <property type="match status" value="1"/>
</dbReference>
<dbReference type="PROSITE" id="PS50994">
    <property type="entry name" value="INTEGRASE"/>
    <property type="match status" value="1"/>
</dbReference>
<dbReference type="InterPro" id="IPR012337">
    <property type="entry name" value="RNaseH-like_sf"/>
</dbReference>
<evidence type="ECO:0000313" key="3">
    <source>
        <dbReference type="Proteomes" id="UP000327493"/>
    </source>
</evidence>
<comment type="caution">
    <text evidence="2">The sequence shown here is derived from an EMBL/GenBank/DDBJ whole genome shotgun (WGS) entry which is preliminary data.</text>
</comment>
<gene>
    <name evidence="2" type="ORF">FQN60_000001</name>
</gene>